<dbReference type="InterPro" id="IPR045170">
    <property type="entry name" value="MTOX"/>
</dbReference>
<dbReference type="RefSeq" id="WP_144068202.1">
    <property type="nucleotide sequence ID" value="NZ_CP041636.1"/>
</dbReference>
<reference evidence="6 7" key="1">
    <citation type="submission" date="2019-07" db="EMBL/GenBank/DDBJ databases">
        <title>Genome sequencing for Ferrovibrio sp. K5.</title>
        <authorList>
            <person name="Park S.-J."/>
        </authorList>
    </citation>
    <scope>NUCLEOTIDE SEQUENCE [LARGE SCALE GENOMIC DNA]</scope>
    <source>
        <strain evidence="6 7">K5</strain>
    </source>
</reference>
<keyword evidence="4" id="KW-0560">Oxidoreductase</keyword>
<dbReference type="KEGG" id="fer:FNB15_08035"/>
<dbReference type="EMBL" id="CP041636">
    <property type="protein sequence ID" value="QDO97221.1"/>
    <property type="molecule type" value="Genomic_DNA"/>
</dbReference>
<accession>A0A516H0B9</accession>
<dbReference type="GO" id="GO:0050660">
    <property type="term" value="F:flavin adenine dinucleotide binding"/>
    <property type="evidence" value="ECO:0007669"/>
    <property type="project" value="InterPro"/>
</dbReference>
<evidence type="ECO:0000259" key="5">
    <source>
        <dbReference type="Pfam" id="PF01266"/>
    </source>
</evidence>
<evidence type="ECO:0000313" key="6">
    <source>
        <dbReference type="EMBL" id="QDO97221.1"/>
    </source>
</evidence>
<dbReference type="AlphaFoldDB" id="A0A516H0B9"/>
<dbReference type="Gene3D" id="3.30.9.10">
    <property type="entry name" value="D-Amino Acid Oxidase, subunit A, domain 2"/>
    <property type="match status" value="1"/>
</dbReference>
<evidence type="ECO:0000256" key="4">
    <source>
        <dbReference type="ARBA" id="ARBA00023002"/>
    </source>
</evidence>
<dbReference type="OrthoDB" id="9806257at2"/>
<evidence type="ECO:0000256" key="3">
    <source>
        <dbReference type="ARBA" id="ARBA00022827"/>
    </source>
</evidence>
<name>A0A516H0B9_9PROT</name>
<organism evidence="6 7">
    <name type="scientific">Ferrovibrio terrae</name>
    <dbReference type="NCBI Taxonomy" id="2594003"/>
    <lineage>
        <taxon>Bacteria</taxon>
        <taxon>Pseudomonadati</taxon>
        <taxon>Pseudomonadota</taxon>
        <taxon>Alphaproteobacteria</taxon>
        <taxon>Rhodospirillales</taxon>
        <taxon>Rhodospirillaceae</taxon>
        <taxon>Ferrovibrio</taxon>
    </lineage>
</organism>
<keyword evidence="3" id="KW-0274">FAD</keyword>
<dbReference type="SUPFAM" id="SSF51905">
    <property type="entry name" value="FAD/NAD(P)-binding domain"/>
    <property type="match status" value="1"/>
</dbReference>
<dbReference type="InterPro" id="IPR006076">
    <property type="entry name" value="FAD-dep_OxRdtase"/>
</dbReference>
<comment type="cofactor">
    <cofactor evidence="1">
        <name>FAD</name>
        <dbReference type="ChEBI" id="CHEBI:57692"/>
    </cofactor>
</comment>
<feature type="domain" description="FAD dependent oxidoreductase" evidence="5">
    <location>
        <begin position="4"/>
        <end position="353"/>
    </location>
</feature>
<evidence type="ECO:0000256" key="2">
    <source>
        <dbReference type="ARBA" id="ARBA00022630"/>
    </source>
</evidence>
<dbReference type="GO" id="GO:0008115">
    <property type="term" value="F:sarcosine oxidase activity"/>
    <property type="evidence" value="ECO:0007669"/>
    <property type="project" value="TreeGrafter"/>
</dbReference>
<dbReference type="Pfam" id="PF01266">
    <property type="entry name" value="DAO"/>
    <property type="match status" value="1"/>
</dbReference>
<dbReference type="PANTHER" id="PTHR10961:SF46">
    <property type="entry name" value="PEROXISOMAL SARCOSINE OXIDASE"/>
    <property type="match status" value="1"/>
</dbReference>
<dbReference type="Gene3D" id="3.50.50.60">
    <property type="entry name" value="FAD/NAD(P)-binding domain"/>
    <property type="match status" value="1"/>
</dbReference>
<dbReference type="Proteomes" id="UP000317496">
    <property type="component" value="Chromosome"/>
</dbReference>
<keyword evidence="7" id="KW-1185">Reference proteome</keyword>
<dbReference type="PANTHER" id="PTHR10961">
    <property type="entry name" value="PEROXISOMAL SARCOSINE OXIDASE"/>
    <property type="match status" value="1"/>
</dbReference>
<proteinExistence type="predicted"/>
<keyword evidence="2" id="KW-0285">Flavoprotein</keyword>
<evidence type="ECO:0000313" key="7">
    <source>
        <dbReference type="Proteomes" id="UP000317496"/>
    </source>
</evidence>
<dbReference type="InterPro" id="IPR036188">
    <property type="entry name" value="FAD/NAD-bd_sf"/>
</dbReference>
<protein>
    <submittedName>
        <fullName evidence="6">FAD-dependent oxidoreductase</fullName>
    </submittedName>
</protein>
<gene>
    <name evidence="6" type="ORF">FNB15_08035</name>
</gene>
<evidence type="ECO:0000256" key="1">
    <source>
        <dbReference type="ARBA" id="ARBA00001974"/>
    </source>
</evidence>
<sequence length="384" mass="41257">MKSIIVGGGIMGLSAAHALKKAGHDVVLIEQGTLPNPLGSSVDQHRLIRYPYGAQRGYTRMVRHAYHAWKRLWHDLKMTLYAETGTLVLSGAGDGWAKACVEALTAENVEQLAFDAESVVGRWPMLNGDGIEEAFFCPSGGVLFAEAIVAALSSHLRERGVTLLTNTSVVAVDADKGSVTLADKTVLQADHVLVTAGPWTSKLLPDLGNVSRPSRQVVVYLQPPGDLTATWYQAPMILEIGLSQGFYLVPPRITRDGMRTGLKIGDHTFGPTADPGTNRDALPDEIDAIVAKAKTRIADLDQYRVAQAKTCFYDVEADEKFQFRQLGARGYAFCGTSGHGFKFGPVVGELIADALAGKASYEETARWLAGDIIEEPAATSDSSG</sequence>